<dbReference type="Pfam" id="PF03221">
    <property type="entry name" value="HTH_Tnp_Tc5"/>
    <property type="match status" value="1"/>
</dbReference>
<accession>A0ABD3XBM7</accession>
<dbReference type="PANTHER" id="PTHR19303:SF73">
    <property type="entry name" value="PROTEIN PDC2"/>
    <property type="match status" value="1"/>
</dbReference>
<keyword evidence="3" id="KW-0539">Nucleus</keyword>
<evidence type="ECO:0000256" key="2">
    <source>
        <dbReference type="ARBA" id="ARBA00023125"/>
    </source>
</evidence>
<dbReference type="GO" id="GO:0003677">
    <property type="term" value="F:DNA binding"/>
    <property type="evidence" value="ECO:0007669"/>
    <property type="project" value="UniProtKB-KW"/>
</dbReference>
<comment type="caution">
    <text evidence="5">The sequence shown here is derived from an EMBL/GenBank/DDBJ whole genome shotgun (WGS) entry which is preliminary data.</text>
</comment>
<protein>
    <recommendedName>
        <fullName evidence="4">HTH CENPB-type domain-containing protein</fullName>
    </recommendedName>
</protein>
<dbReference type="InterPro" id="IPR007889">
    <property type="entry name" value="HTH_Psq"/>
</dbReference>
<evidence type="ECO:0000256" key="3">
    <source>
        <dbReference type="ARBA" id="ARBA00023242"/>
    </source>
</evidence>
<sequence length="315" mass="36137">MSKRVCKTLTLAEKVEILRKLDKKESQSSIALQFGVNQSEISRIRKNKDNIFHEWQNNSHPTRKQKKAGILKDVAEALLHWFSHARSRQIPVCGPLLIEKATQLAEGMGLVDFKTISGWLERWKDRHSIKFKKQHGEKQDADDFSAERWIVEVLIDLMKDYQHRDIFNETGLYWRAIPDGTLSFKGAEASVAKIVKDQMTLLLSCNMNGSEKLEPPVIGKSRNPCCFKNVKKLPVPYEANKKAWMTAEIWKGWHIMLDKKMRLNNQKVLMLCDNCAAHVCDVNLANVKLVFLPPNTTSLIQPMDQGIIANFKKTL</sequence>
<keyword evidence="2" id="KW-0238">DNA-binding</keyword>
<comment type="subcellular location">
    <subcellularLocation>
        <location evidence="1">Nucleus</location>
    </subcellularLocation>
</comment>
<evidence type="ECO:0000256" key="1">
    <source>
        <dbReference type="ARBA" id="ARBA00004123"/>
    </source>
</evidence>
<reference evidence="5 6" key="1">
    <citation type="submission" date="2024-11" db="EMBL/GenBank/DDBJ databases">
        <title>Chromosome-level genome assembly of the freshwater bivalve Anodonta woodiana.</title>
        <authorList>
            <person name="Chen X."/>
        </authorList>
    </citation>
    <scope>NUCLEOTIDE SEQUENCE [LARGE SCALE GENOMIC DNA]</scope>
    <source>
        <strain evidence="5">MN2024</strain>
        <tissue evidence="5">Gills</tissue>
    </source>
</reference>
<dbReference type="InterPro" id="IPR006600">
    <property type="entry name" value="HTH_CenpB_DNA-bd_dom"/>
</dbReference>
<evidence type="ECO:0000313" key="5">
    <source>
        <dbReference type="EMBL" id="KAL3882412.1"/>
    </source>
</evidence>
<proteinExistence type="predicted"/>
<dbReference type="InterPro" id="IPR004875">
    <property type="entry name" value="DDE_SF_endonuclease_dom"/>
</dbReference>
<dbReference type="SMART" id="SM00674">
    <property type="entry name" value="CENPB"/>
    <property type="match status" value="1"/>
</dbReference>
<dbReference type="PANTHER" id="PTHR19303">
    <property type="entry name" value="TRANSPOSON"/>
    <property type="match status" value="1"/>
</dbReference>
<dbReference type="Pfam" id="PF04218">
    <property type="entry name" value="CENP-B_N"/>
    <property type="match status" value="1"/>
</dbReference>
<dbReference type="Pfam" id="PF03184">
    <property type="entry name" value="DDE_1"/>
    <property type="match status" value="1"/>
</dbReference>
<dbReference type="SUPFAM" id="SSF46689">
    <property type="entry name" value="Homeodomain-like"/>
    <property type="match status" value="2"/>
</dbReference>
<dbReference type="EMBL" id="JBJQND010000003">
    <property type="protein sequence ID" value="KAL3882412.1"/>
    <property type="molecule type" value="Genomic_DNA"/>
</dbReference>
<dbReference type="GO" id="GO:0005634">
    <property type="term" value="C:nucleus"/>
    <property type="evidence" value="ECO:0007669"/>
    <property type="project" value="UniProtKB-SubCell"/>
</dbReference>
<organism evidence="5 6">
    <name type="scientific">Sinanodonta woodiana</name>
    <name type="common">Chinese pond mussel</name>
    <name type="synonym">Anodonta woodiana</name>
    <dbReference type="NCBI Taxonomy" id="1069815"/>
    <lineage>
        <taxon>Eukaryota</taxon>
        <taxon>Metazoa</taxon>
        <taxon>Spiralia</taxon>
        <taxon>Lophotrochozoa</taxon>
        <taxon>Mollusca</taxon>
        <taxon>Bivalvia</taxon>
        <taxon>Autobranchia</taxon>
        <taxon>Heteroconchia</taxon>
        <taxon>Palaeoheterodonta</taxon>
        <taxon>Unionida</taxon>
        <taxon>Unionoidea</taxon>
        <taxon>Unionidae</taxon>
        <taxon>Unioninae</taxon>
        <taxon>Sinanodonta</taxon>
    </lineage>
</organism>
<evidence type="ECO:0000259" key="4">
    <source>
        <dbReference type="PROSITE" id="PS51253"/>
    </source>
</evidence>
<keyword evidence="6" id="KW-1185">Reference proteome</keyword>
<dbReference type="InterPro" id="IPR009057">
    <property type="entry name" value="Homeodomain-like_sf"/>
</dbReference>
<name>A0ABD3XBM7_SINWO</name>
<dbReference type="InterPro" id="IPR050863">
    <property type="entry name" value="CenT-Element_Derived"/>
</dbReference>
<feature type="domain" description="HTH CENPB-type" evidence="4">
    <location>
        <begin position="62"/>
        <end position="133"/>
    </location>
</feature>
<gene>
    <name evidence="5" type="ORF">ACJMK2_028755</name>
</gene>
<dbReference type="AlphaFoldDB" id="A0ABD3XBM7"/>
<evidence type="ECO:0000313" key="6">
    <source>
        <dbReference type="Proteomes" id="UP001634394"/>
    </source>
</evidence>
<dbReference type="PROSITE" id="PS51253">
    <property type="entry name" value="HTH_CENPB"/>
    <property type="match status" value="1"/>
</dbReference>
<dbReference type="Proteomes" id="UP001634394">
    <property type="component" value="Unassembled WGS sequence"/>
</dbReference>
<dbReference type="Gene3D" id="1.10.10.60">
    <property type="entry name" value="Homeodomain-like"/>
    <property type="match status" value="2"/>
</dbReference>